<comment type="cofactor">
    <cofactor evidence="1 11">
        <name>Zn(2+)</name>
        <dbReference type="ChEBI" id="CHEBI:29105"/>
    </cofactor>
</comment>
<dbReference type="Gene3D" id="2.30.42.10">
    <property type="match status" value="2"/>
</dbReference>
<feature type="domain" description="PDZ" evidence="12">
    <location>
        <begin position="114"/>
        <end position="185"/>
    </location>
</feature>
<keyword evidence="11" id="KW-0479">Metal-binding</keyword>
<dbReference type="GO" id="GO:0006508">
    <property type="term" value="P:proteolysis"/>
    <property type="evidence" value="ECO:0007669"/>
    <property type="project" value="UniProtKB-KW"/>
</dbReference>
<dbReference type="Proteomes" id="UP001163726">
    <property type="component" value="Plasmid pCadTS8_2"/>
</dbReference>
<geneLocation type="plasmid" evidence="13 14">
    <name>pCadTS8_2</name>
</geneLocation>
<dbReference type="SMART" id="SM00228">
    <property type="entry name" value="PDZ"/>
    <property type="match status" value="2"/>
</dbReference>
<dbReference type="PANTHER" id="PTHR42837">
    <property type="entry name" value="REGULATOR OF SIGMA-E PROTEASE RSEP"/>
    <property type="match status" value="1"/>
</dbReference>
<evidence type="ECO:0000256" key="9">
    <source>
        <dbReference type="ARBA" id="ARBA00023049"/>
    </source>
</evidence>
<dbReference type="InterPro" id="IPR036034">
    <property type="entry name" value="PDZ_sf"/>
</dbReference>
<organism evidence="13 14">
    <name type="scientific">Catenovulum adriaticum</name>
    <dbReference type="NCBI Taxonomy" id="2984846"/>
    <lineage>
        <taxon>Bacteria</taxon>
        <taxon>Pseudomonadati</taxon>
        <taxon>Pseudomonadota</taxon>
        <taxon>Gammaproteobacteria</taxon>
        <taxon>Alteromonadales</taxon>
        <taxon>Alteromonadaceae</taxon>
        <taxon>Catenovulum</taxon>
    </lineage>
</organism>
<evidence type="ECO:0000256" key="2">
    <source>
        <dbReference type="ARBA" id="ARBA00004141"/>
    </source>
</evidence>
<keyword evidence="7 11" id="KW-0862">Zinc</keyword>
<evidence type="ECO:0000313" key="13">
    <source>
        <dbReference type="EMBL" id="WAJ72352.1"/>
    </source>
</evidence>
<dbReference type="InterPro" id="IPR004387">
    <property type="entry name" value="Pept_M50_Zn"/>
</dbReference>
<name>A0ABY7AS41_9ALTE</name>
<protein>
    <recommendedName>
        <fullName evidence="11">Zinc metalloprotease</fullName>
        <ecNumber evidence="11">3.4.24.-</ecNumber>
    </recommendedName>
</protein>
<evidence type="ECO:0000256" key="5">
    <source>
        <dbReference type="ARBA" id="ARBA00022692"/>
    </source>
</evidence>
<dbReference type="Pfam" id="PF17820">
    <property type="entry name" value="PDZ_6"/>
    <property type="match status" value="1"/>
</dbReference>
<evidence type="ECO:0000259" key="12">
    <source>
        <dbReference type="SMART" id="SM00228"/>
    </source>
</evidence>
<dbReference type="GO" id="GO:0008233">
    <property type="term" value="F:peptidase activity"/>
    <property type="evidence" value="ECO:0007669"/>
    <property type="project" value="UniProtKB-KW"/>
</dbReference>
<feature type="transmembrane region" description="Helical" evidence="11">
    <location>
        <begin position="97"/>
        <end position="121"/>
    </location>
</feature>
<dbReference type="CDD" id="cd23081">
    <property type="entry name" value="cpPDZ_EcRseP-like"/>
    <property type="match status" value="1"/>
</dbReference>
<dbReference type="RefSeq" id="WP_268077103.1">
    <property type="nucleotide sequence ID" value="NZ_CP109967.1"/>
</dbReference>
<dbReference type="SUPFAM" id="SSF50156">
    <property type="entry name" value="PDZ domain-like"/>
    <property type="match status" value="2"/>
</dbReference>
<dbReference type="EC" id="3.4.24.-" evidence="11"/>
<dbReference type="EMBL" id="CP109967">
    <property type="protein sequence ID" value="WAJ72352.1"/>
    <property type="molecule type" value="Genomic_DNA"/>
</dbReference>
<dbReference type="NCBIfam" id="TIGR00054">
    <property type="entry name" value="RIP metalloprotease RseP"/>
    <property type="match status" value="1"/>
</dbReference>
<proteinExistence type="inferred from homology"/>
<keyword evidence="4 13" id="KW-0645">Protease</keyword>
<comment type="similarity">
    <text evidence="3 11">Belongs to the peptidase M50B family.</text>
</comment>
<feature type="transmembrane region" description="Helical" evidence="11">
    <location>
        <begin position="7"/>
        <end position="28"/>
    </location>
</feature>
<keyword evidence="8 11" id="KW-1133">Transmembrane helix</keyword>
<evidence type="ECO:0000256" key="1">
    <source>
        <dbReference type="ARBA" id="ARBA00001947"/>
    </source>
</evidence>
<accession>A0ABY7AS41</accession>
<keyword evidence="5 11" id="KW-0812">Transmembrane</keyword>
<sequence>MSLLWNLVSFIAAIGILVTIHEYGHYIVARWCNVKVLKFSIGFGKSLYSWRNKNNTEFTIAAIPLGGYVRMLDSRLDEVTEDNKANAFDHKPVTQRIAVVAAGPLFNLVFAVIALWGMLLIGVPEVKPVIGTVLTESPVSQSEISSGDEIISVNQHRTHTWQQVNIELMDALGEQNLQLAVQPQGQSYQVEKTINLSDWQVDPTQGNLIQALGIMPYQPQVLPTIAQVSENSPAALANLKQGDTIVSFAGQPFDWQKMSTWIRQHPNQNLSLVVERDGSELELSPQLGVRQQGSQSYGYLGIAPTMASWPQAQRFELSYGIFDGLHQAAVRTWRLIELSFSMIGKLITGDVSYKSLSGPISIAQGAGQSAGLGVVYFLSFLALISVNLGIINLLPLPVLDGGHLVYYLIEFVTGRAVPEKVQEVGFRIGVIIIFSLMSIAIVNDLSRW</sequence>
<feature type="transmembrane region" description="Helical" evidence="11">
    <location>
        <begin position="374"/>
        <end position="394"/>
    </location>
</feature>
<dbReference type="CDD" id="cd06163">
    <property type="entry name" value="S2P-M50_PDZ_RseP-like"/>
    <property type="match status" value="2"/>
</dbReference>
<gene>
    <name evidence="13" type="primary">rseP</name>
    <name evidence="13" type="ORF">OLW01_16570</name>
</gene>
<feature type="transmembrane region" description="Helical" evidence="11">
    <location>
        <begin position="424"/>
        <end position="442"/>
    </location>
</feature>
<comment type="subcellular location">
    <subcellularLocation>
        <location evidence="2">Membrane</location>
        <topology evidence="2">Multi-pass membrane protein</topology>
    </subcellularLocation>
</comment>
<keyword evidence="9 11" id="KW-0482">Metalloprotease</keyword>
<feature type="domain" description="PDZ" evidence="12">
    <location>
        <begin position="210"/>
        <end position="278"/>
    </location>
</feature>
<dbReference type="PANTHER" id="PTHR42837:SF2">
    <property type="entry name" value="MEMBRANE METALLOPROTEASE ARASP2, CHLOROPLASTIC-RELATED"/>
    <property type="match status" value="1"/>
</dbReference>
<keyword evidence="6 11" id="KW-0378">Hydrolase</keyword>
<reference evidence="13" key="1">
    <citation type="submission" date="2022-10" db="EMBL/GenBank/DDBJ databases">
        <title>Catenovulum adriacola sp. nov. isolated in the Harbour of Susak.</title>
        <authorList>
            <person name="Schoch T."/>
            <person name="Reich S.J."/>
            <person name="Stoeferle S."/>
            <person name="Flaiz M."/>
            <person name="Kazda M."/>
            <person name="Riedel C.U."/>
            <person name="Duerre P."/>
        </authorList>
    </citation>
    <scope>NUCLEOTIDE SEQUENCE</scope>
    <source>
        <strain evidence="13">TS8</strain>
        <plasmid evidence="13">pCadTS8_2</plasmid>
    </source>
</reference>
<evidence type="ECO:0000256" key="11">
    <source>
        <dbReference type="RuleBase" id="RU362031"/>
    </source>
</evidence>
<dbReference type="InterPro" id="IPR001478">
    <property type="entry name" value="PDZ"/>
</dbReference>
<evidence type="ECO:0000256" key="4">
    <source>
        <dbReference type="ARBA" id="ARBA00022670"/>
    </source>
</evidence>
<dbReference type="Pfam" id="PF02163">
    <property type="entry name" value="Peptidase_M50"/>
    <property type="match status" value="1"/>
</dbReference>
<evidence type="ECO:0000313" key="14">
    <source>
        <dbReference type="Proteomes" id="UP001163726"/>
    </source>
</evidence>
<evidence type="ECO:0000256" key="6">
    <source>
        <dbReference type="ARBA" id="ARBA00022801"/>
    </source>
</evidence>
<evidence type="ECO:0000256" key="3">
    <source>
        <dbReference type="ARBA" id="ARBA00007931"/>
    </source>
</evidence>
<keyword evidence="10 11" id="KW-0472">Membrane</keyword>
<dbReference type="InterPro" id="IPR041489">
    <property type="entry name" value="PDZ_6"/>
</dbReference>
<keyword evidence="14" id="KW-1185">Reference proteome</keyword>
<evidence type="ECO:0000256" key="10">
    <source>
        <dbReference type="ARBA" id="ARBA00023136"/>
    </source>
</evidence>
<evidence type="ECO:0000256" key="7">
    <source>
        <dbReference type="ARBA" id="ARBA00022833"/>
    </source>
</evidence>
<keyword evidence="13" id="KW-0614">Plasmid</keyword>
<evidence type="ECO:0000256" key="8">
    <source>
        <dbReference type="ARBA" id="ARBA00022989"/>
    </source>
</evidence>
<dbReference type="InterPro" id="IPR008915">
    <property type="entry name" value="Peptidase_M50"/>
</dbReference>
<dbReference type="NCBIfam" id="NF008046">
    <property type="entry name" value="PRK10779.1"/>
    <property type="match status" value="1"/>
</dbReference>